<evidence type="ECO:0000256" key="3">
    <source>
        <dbReference type="ARBA" id="ARBA00023163"/>
    </source>
</evidence>
<dbReference type="InterPro" id="IPR036390">
    <property type="entry name" value="WH_DNA-bd_sf"/>
</dbReference>
<dbReference type="Proteomes" id="UP000271708">
    <property type="component" value="Chromosome"/>
</dbReference>
<dbReference type="InterPro" id="IPR000524">
    <property type="entry name" value="Tscrpt_reg_HTH_GntR"/>
</dbReference>
<dbReference type="InterPro" id="IPR008920">
    <property type="entry name" value="TF_FadR/GntR_C"/>
</dbReference>
<dbReference type="SUPFAM" id="SSF46785">
    <property type="entry name" value="Winged helix' DNA-binding domain"/>
    <property type="match status" value="1"/>
</dbReference>
<dbReference type="PRINTS" id="PR00035">
    <property type="entry name" value="HTHGNTR"/>
</dbReference>
<protein>
    <submittedName>
        <fullName evidence="5">FCD domain-containing protein</fullName>
    </submittedName>
</protein>
<dbReference type="AlphaFoldDB" id="A0A650GDX3"/>
<feature type="domain" description="HTH gntR-type" evidence="4">
    <location>
        <begin position="3"/>
        <end position="71"/>
    </location>
</feature>
<dbReference type="RefSeq" id="WP_123092672.1">
    <property type="nucleotide sequence ID" value="NZ_BAAAKD010000021.1"/>
</dbReference>
<dbReference type="Pfam" id="PF00392">
    <property type="entry name" value="GntR"/>
    <property type="match status" value="1"/>
</dbReference>
<keyword evidence="2" id="KW-0238">DNA-binding</keyword>
<accession>A0A650GDX3</accession>
<dbReference type="Pfam" id="PF07729">
    <property type="entry name" value="FCD"/>
    <property type="match status" value="1"/>
</dbReference>
<evidence type="ECO:0000313" key="5">
    <source>
        <dbReference type="EMBL" id="QGX08618.1"/>
    </source>
</evidence>
<dbReference type="Gene3D" id="1.20.120.530">
    <property type="entry name" value="GntR ligand-binding domain-like"/>
    <property type="match status" value="1"/>
</dbReference>
<evidence type="ECO:0000256" key="2">
    <source>
        <dbReference type="ARBA" id="ARBA00023125"/>
    </source>
</evidence>
<dbReference type="Gene3D" id="1.10.10.10">
    <property type="entry name" value="Winged helix-like DNA-binding domain superfamily/Winged helix DNA-binding domain"/>
    <property type="match status" value="1"/>
</dbReference>
<dbReference type="GO" id="GO:0003677">
    <property type="term" value="F:DNA binding"/>
    <property type="evidence" value="ECO:0007669"/>
    <property type="project" value="UniProtKB-KW"/>
</dbReference>
<evidence type="ECO:0000259" key="4">
    <source>
        <dbReference type="PROSITE" id="PS50949"/>
    </source>
</evidence>
<dbReference type="GO" id="GO:0003700">
    <property type="term" value="F:DNA-binding transcription factor activity"/>
    <property type="evidence" value="ECO:0007669"/>
    <property type="project" value="InterPro"/>
</dbReference>
<gene>
    <name evidence="5" type="ORF">EEW87_17145</name>
</gene>
<organism evidence="5 6">
    <name type="scientific">Janibacter melonis</name>
    <dbReference type="NCBI Taxonomy" id="262209"/>
    <lineage>
        <taxon>Bacteria</taxon>
        <taxon>Bacillati</taxon>
        <taxon>Actinomycetota</taxon>
        <taxon>Actinomycetes</taxon>
        <taxon>Micrococcales</taxon>
        <taxon>Intrasporangiaceae</taxon>
        <taxon>Janibacter</taxon>
    </lineage>
</organism>
<dbReference type="InterPro" id="IPR011711">
    <property type="entry name" value="GntR_C"/>
</dbReference>
<keyword evidence="3" id="KW-0804">Transcription</keyword>
<sequence>MTTTLAHAVVTGLKEAILRGDLPPGAKLPSEPQLVEEYGVSRTVVREAVTRLRSEGLVETFHGRGSFVLALPEPSPFAAESTRIRTHDDVLAMLDFRIGVESEAAALAAHHRTPADERAIRAATEDFGRQGHEGAVSADFDFHRAVAAATGNRFYLELVESLGPMMIMLPRTQLGEPYSMTDATHVERVQREHDAIADAVLAGDAETARAAMRVHLGSSRRRVGSTSSPSGG</sequence>
<reference evidence="5 6" key="1">
    <citation type="submission" date="2019-09" db="EMBL/GenBank/DDBJ databases">
        <title>Complete Genome Sequence of Janibacter melonis M714 with both human health impact and industrial applications.</title>
        <authorList>
            <person name="Jin M."/>
            <person name="Zhao Q.R."/>
        </authorList>
    </citation>
    <scope>NUCLEOTIDE SEQUENCE [LARGE SCALE GENOMIC DNA]</scope>
    <source>
        <strain evidence="5 6">M714</strain>
    </source>
</reference>
<dbReference type="PANTHER" id="PTHR43537">
    <property type="entry name" value="TRANSCRIPTIONAL REGULATOR, GNTR FAMILY"/>
    <property type="match status" value="1"/>
</dbReference>
<dbReference type="KEGG" id="jme:EEW87_17145"/>
<keyword evidence="1" id="KW-0805">Transcription regulation</keyword>
<evidence type="ECO:0000313" key="6">
    <source>
        <dbReference type="Proteomes" id="UP000271708"/>
    </source>
</evidence>
<evidence type="ECO:0000256" key="1">
    <source>
        <dbReference type="ARBA" id="ARBA00023015"/>
    </source>
</evidence>
<dbReference type="CDD" id="cd07377">
    <property type="entry name" value="WHTH_GntR"/>
    <property type="match status" value="1"/>
</dbReference>
<dbReference type="SUPFAM" id="SSF48008">
    <property type="entry name" value="GntR ligand-binding domain-like"/>
    <property type="match status" value="1"/>
</dbReference>
<dbReference type="SMART" id="SM00895">
    <property type="entry name" value="FCD"/>
    <property type="match status" value="1"/>
</dbReference>
<dbReference type="SMART" id="SM00345">
    <property type="entry name" value="HTH_GNTR"/>
    <property type="match status" value="1"/>
</dbReference>
<dbReference type="PANTHER" id="PTHR43537:SF44">
    <property type="entry name" value="GNTR FAMILY REGULATORY PROTEIN"/>
    <property type="match status" value="1"/>
</dbReference>
<dbReference type="GeneID" id="59162787"/>
<dbReference type="EMBL" id="CP044548">
    <property type="protein sequence ID" value="QGX08618.1"/>
    <property type="molecule type" value="Genomic_DNA"/>
</dbReference>
<proteinExistence type="predicted"/>
<name>A0A650GDX3_9MICO</name>
<dbReference type="InterPro" id="IPR036388">
    <property type="entry name" value="WH-like_DNA-bd_sf"/>
</dbReference>
<dbReference type="PROSITE" id="PS50949">
    <property type="entry name" value="HTH_GNTR"/>
    <property type="match status" value="1"/>
</dbReference>